<gene>
    <name evidence="1" type="ORF">EZS28_005033</name>
</gene>
<sequence length="105" mass="11302">MSGEETRRPTRSDSIDGSILSLTMSSVESFGQFALKLKSEGLSEDDQISVLQQMIVFTSSSYDNMRSGFEGGAIDAISVLLTHSQNIVVKQLSIALIIMLSQLGG</sequence>
<dbReference type="EMBL" id="SNRW01000754">
    <property type="protein sequence ID" value="KAA6399435.1"/>
    <property type="molecule type" value="Genomic_DNA"/>
</dbReference>
<reference evidence="1 2" key="1">
    <citation type="submission" date="2019-03" db="EMBL/GenBank/DDBJ databases">
        <title>Single cell metagenomics reveals metabolic interactions within the superorganism composed of flagellate Streblomastix strix and complex community of Bacteroidetes bacteria on its surface.</title>
        <authorList>
            <person name="Treitli S.C."/>
            <person name="Kolisko M."/>
            <person name="Husnik F."/>
            <person name="Keeling P."/>
            <person name="Hampl V."/>
        </authorList>
    </citation>
    <scope>NUCLEOTIDE SEQUENCE [LARGE SCALE GENOMIC DNA]</scope>
    <source>
        <strain evidence="1">ST1C</strain>
    </source>
</reference>
<dbReference type="AlphaFoldDB" id="A0A5J4WYL3"/>
<proteinExistence type="predicted"/>
<evidence type="ECO:0000313" key="2">
    <source>
        <dbReference type="Proteomes" id="UP000324800"/>
    </source>
</evidence>
<evidence type="ECO:0000313" key="1">
    <source>
        <dbReference type="EMBL" id="KAA6399435.1"/>
    </source>
</evidence>
<name>A0A5J4WYL3_9EUKA</name>
<organism evidence="1 2">
    <name type="scientific">Streblomastix strix</name>
    <dbReference type="NCBI Taxonomy" id="222440"/>
    <lineage>
        <taxon>Eukaryota</taxon>
        <taxon>Metamonada</taxon>
        <taxon>Preaxostyla</taxon>
        <taxon>Oxymonadida</taxon>
        <taxon>Streblomastigidae</taxon>
        <taxon>Streblomastix</taxon>
    </lineage>
</organism>
<comment type="caution">
    <text evidence="1">The sequence shown here is derived from an EMBL/GenBank/DDBJ whole genome shotgun (WGS) entry which is preliminary data.</text>
</comment>
<protein>
    <submittedName>
        <fullName evidence="1">Uncharacterized protein</fullName>
    </submittedName>
</protein>
<accession>A0A5J4WYL3</accession>
<dbReference type="Proteomes" id="UP000324800">
    <property type="component" value="Unassembled WGS sequence"/>
</dbReference>